<evidence type="ECO:0000313" key="4">
    <source>
        <dbReference type="Proteomes" id="UP000661507"/>
    </source>
</evidence>
<gene>
    <name evidence="3" type="ORF">GCM10011320_30870</name>
</gene>
<keyword evidence="2" id="KW-1133">Transmembrane helix</keyword>
<feature type="region of interest" description="Disordered" evidence="1">
    <location>
        <begin position="235"/>
        <end position="328"/>
    </location>
</feature>
<reference evidence="3" key="2">
    <citation type="submission" date="2020-09" db="EMBL/GenBank/DDBJ databases">
        <authorList>
            <person name="Sun Q."/>
            <person name="Zhou Y."/>
        </authorList>
    </citation>
    <scope>NUCLEOTIDE SEQUENCE</scope>
    <source>
        <strain evidence="3">CGMCC 1.3617</strain>
    </source>
</reference>
<keyword evidence="4" id="KW-1185">Reference proteome</keyword>
<evidence type="ECO:0000256" key="2">
    <source>
        <dbReference type="SAM" id="Phobius"/>
    </source>
</evidence>
<comment type="caution">
    <text evidence="3">The sequence shown here is derived from an EMBL/GenBank/DDBJ whole genome shotgun (WGS) entry which is preliminary data.</text>
</comment>
<feature type="transmembrane region" description="Helical" evidence="2">
    <location>
        <begin position="160"/>
        <end position="186"/>
    </location>
</feature>
<dbReference type="Proteomes" id="UP000661507">
    <property type="component" value="Unassembled WGS sequence"/>
</dbReference>
<sequence length="398" mass="42362">MMRLAATRAQDLRSLLPIPPGEAFAALQAEAGRLSPAHTALFAAPVVEETGIGWGAPGARMLPYADLDAASRAALMAEAGRLLSDLRREAERQGAEGGGALARLWPAIGEIPSFDLVFAVDGRPVLAGWGHVGAASPGPLGLLGRFDDGRHWQAPARRPWGVWAATLIALAVLALLAGLLGPLLAWRFLVPPESACVAAQGDLEALARLVEAERGERDLRTDLARLEEQLGRRRLACPIPRAPEPPPPQPPPQPEPQRPPEPAPEPPRQDPLPEPPPAPPPPPPEPPPPPPRASGPPPGTQPCNVDTQSGGAGETRTRHYVGPTPGPVTIDYDTQTVPDSIEVRYRGRVLARTPGMVSGRGRIGFDWRPQGGDDVVEVVVIGPFANTRWRYRLNCPAN</sequence>
<organism evidence="3 4">
    <name type="scientific">Neoroseomonas lacus</name>
    <dbReference type="NCBI Taxonomy" id="287609"/>
    <lineage>
        <taxon>Bacteria</taxon>
        <taxon>Pseudomonadati</taxon>
        <taxon>Pseudomonadota</taxon>
        <taxon>Alphaproteobacteria</taxon>
        <taxon>Acetobacterales</taxon>
        <taxon>Acetobacteraceae</taxon>
        <taxon>Neoroseomonas</taxon>
    </lineage>
</organism>
<proteinExistence type="predicted"/>
<dbReference type="AlphaFoldDB" id="A0A917KPB5"/>
<dbReference type="PRINTS" id="PR01217">
    <property type="entry name" value="PRICHEXTENSN"/>
</dbReference>
<dbReference type="EMBL" id="BMKW01000007">
    <property type="protein sequence ID" value="GGJ21398.1"/>
    <property type="molecule type" value="Genomic_DNA"/>
</dbReference>
<accession>A0A917KPB5</accession>
<feature type="compositionally biased region" description="Pro residues" evidence="1">
    <location>
        <begin position="240"/>
        <end position="300"/>
    </location>
</feature>
<dbReference type="RefSeq" id="WP_188968121.1">
    <property type="nucleotide sequence ID" value="NZ_BMKW01000007.1"/>
</dbReference>
<evidence type="ECO:0000256" key="1">
    <source>
        <dbReference type="SAM" id="MobiDB-lite"/>
    </source>
</evidence>
<reference evidence="3" key="1">
    <citation type="journal article" date="2014" name="Int. J. Syst. Evol. Microbiol.">
        <title>Complete genome sequence of Corynebacterium casei LMG S-19264T (=DSM 44701T), isolated from a smear-ripened cheese.</title>
        <authorList>
            <consortium name="US DOE Joint Genome Institute (JGI-PGF)"/>
            <person name="Walter F."/>
            <person name="Albersmeier A."/>
            <person name="Kalinowski J."/>
            <person name="Ruckert C."/>
        </authorList>
    </citation>
    <scope>NUCLEOTIDE SEQUENCE</scope>
    <source>
        <strain evidence="3">CGMCC 1.3617</strain>
    </source>
</reference>
<name>A0A917KPB5_9PROT</name>
<protein>
    <submittedName>
        <fullName evidence="3">Uncharacterized protein</fullName>
    </submittedName>
</protein>
<evidence type="ECO:0000313" key="3">
    <source>
        <dbReference type="EMBL" id="GGJ21398.1"/>
    </source>
</evidence>
<keyword evidence="2" id="KW-0472">Membrane</keyword>
<keyword evidence="2" id="KW-0812">Transmembrane</keyword>